<evidence type="ECO:0000259" key="6">
    <source>
        <dbReference type="Pfam" id="PF08543"/>
    </source>
</evidence>
<keyword evidence="5" id="KW-0067">ATP-binding</keyword>
<organism evidence="7 8">
    <name type="scientific">Liquorilactobacillus uvarum DSM 19971</name>
    <dbReference type="NCBI Taxonomy" id="1423812"/>
    <lineage>
        <taxon>Bacteria</taxon>
        <taxon>Bacillati</taxon>
        <taxon>Bacillota</taxon>
        <taxon>Bacilli</taxon>
        <taxon>Lactobacillales</taxon>
        <taxon>Lactobacillaceae</taxon>
        <taxon>Liquorilactobacillus</taxon>
    </lineage>
</organism>
<reference evidence="7 8" key="1">
    <citation type="journal article" date="2015" name="Genome Announc.">
        <title>Expanding the biotechnology potential of lactobacilli through comparative genomics of 213 strains and associated genera.</title>
        <authorList>
            <person name="Sun Z."/>
            <person name="Harris H.M."/>
            <person name="McCann A."/>
            <person name="Guo C."/>
            <person name="Argimon S."/>
            <person name="Zhang W."/>
            <person name="Yang X."/>
            <person name="Jeffery I.B."/>
            <person name="Cooney J.C."/>
            <person name="Kagawa T.F."/>
            <person name="Liu W."/>
            <person name="Song Y."/>
            <person name="Salvetti E."/>
            <person name="Wrobel A."/>
            <person name="Rasinkangas P."/>
            <person name="Parkhill J."/>
            <person name="Rea M.C."/>
            <person name="O'Sullivan O."/>
            <person name="Ritari J."/>
            <person name="Douillard F.P."/>
            <person name="Paul Ross R."/>
            <person name="Yang R."/>
            <person name="Briner A.E."/>
            <person name="Felis G.E."/>
            <person name="de Vos W.M."/>
            <person name="Barrangou R."/>
            <person name="Klaenhammer T.R."/>
            <person name="Caufield P.W."/>
            <person name="Cui Y."/>
            <person name="Zhang H."/>
            <person name="O'Toole P.W."/>
        </authorList>
    </citation>
    <scope>NUCLEOTIDE SEQUENCE [LARGE SCALE GENOMIC DNA]</scope>
    <source>
        <strain evidence="7 8">DSM 19971</strain>
    </source>
</reference>
<evidence type="ECO:0000256" key="5">
    <source>
        <dbReference type="ARBA" id="ARBA00022840"/>
    </source>
</evidence>
<keyword evidence="2" id="KW-0808">Transferase</keyword>
<proteinExistence type="predicted"/>
<dbReference type="RefSeq" id="WP_057737208.1">
    <property type="nucleotide sequence ID" value="NZ_AZEG01000012.1"/>
</dbReference>
<keyword evidence="8" id="KW-1185">Reference proteome</keyword>
<dbReference type="AlphaFoldDB" id="A0A0R1PY24"/>
<keyword evidence="3" id="KW-0547">Nucleotide-binding</keyword>
<dbReference type="PATRIC" id="fig|1423812.3.peg.465"/>
<dbReference type="Proteomes" id="UP000051155">
    <property type="component" value="Unassembled WGS sequence"/>
</dbReference>
<dbReference type="GO" id="GO:0009443">
    <property type="term" value="P:pyridoxal 5'-phosphate salvage"/>
    <property type="evidence" value="ECO:0007669"/>
    <property type="project" value="InterPro"/>
</dbReference>
<dbReference type="GO" id="GO:0005829">
    <property type="term" value="C:cytosol"/>
    <property type="evidence" value="ECO:0007669"/>
    <property type="project" value="TreeGrafter"/>
</dbReference>
<dbReference type="GO" id="GO:0005524">
    <property type="term" value="F:ATP binding"/>
    <property type="evidence" value="ECO:0007669"/>
    <property type="project" value="UniProtKB-KW"/>
</dbReference>
<dbReference type="InterPro" id="IPR029056">
    <property type="entry name" value="Ribokinase-like"/>
</dbReference>
<dbReference type="EMBL" id="AZEG01000012">
    <property type="protein sequence ID" value="KRL37414.1"/>
    <property type="molecule type" value="Genomic_DNA"/>
</dbReference>
<comment type="caution">
    <text evidence="7">The sequence shown here is derived from an EMBL/GenBank/DDBJ whole genome shotgun (WGS) entry which is preliminary data.</text>
</comment>
<evidence type="ECO:0000256" key="1">
    <source>
        <dbReference type="ARBA" id="ARBA00012104"/>
    </source>
</evidence>
<evidence type="ECO:0000256" key="3">
    <source>
        <dbReference type="ARBA" id="ARBA00022741"/>
    </source>
</evidence>
<dbReference type="STRING" id="1423812.FD20_GL000446"/>
<accession>A0A0R1PY24</accession>
<dbReference type="InterPro" id="IPR013749">
    <property type="entry name" value="PM/HMP-P_kinase-1"/>
</dbReference>
<name>A0A0R1PY24_9LACO</name>
<dbReference type="SUPFAM" id="SSF53613">
    <property type="entry name" value="Ribokinase-like"/>
    <property type="match status" value="1"/>
</dbReference>
<evidence type="ECO:0000313" key="7">
    <source>
        <dbReference type="EMBL" id="KRL37414.1"/>
    </source>
</evidence>
<dbReference type="Gene3D" id="3.40.1190.20">
    <property type="match status" value="1"/>
</dbReference>
<feature type="domain" description="Pyridoxamine kinase/Phosphomethylpyrimidine kinase" evidence="6">
    <location>
        <begin position="75"/>
        <end position="264"/>
    </location>
</feature>
<dbReference type="EC" id="2.7.1.35" evidence="1"/>
<dbReference type="InterPro" id="IPR004625">
    <property type="entry name" value="PyrdxlKinase"/>
</dbReference>
<dbReference type="PANTHER" id="PTHR10534:SF2">
    <property type="entry name" value="PYRIDOXAL KINASE"/>
    <property type="match status" value="1"/>
</dbReference>
<keyword evidence="4 7" id="KW-0418">Kinase</keyword>
<protein>
    <recommendedName>
        <fullName evidence="1">pyridoxal kinase</fullName>
        <ecNumber evidence="1">2.7.1.35</ecNumber>
    </recommendedName>
</protein>
<evidence type="ECO:0000256" key="4">
    <source>
        <dbReference type="ARBA" id="ARBA00022777"/>
    </source>
</evidence>
<dbReference type="OrthoDB" id="9800808at2"/>
<dbReference type="PANTHER" id="PTHR10534">
    <property type="entry name" value="PYRIDOXAL KINASE"/>
    <property type="match status" value="1"/>
</dbReference>
<dbReference type="GO" id="GO:0008478">
    <property type="term" value="F:pyridoxal kinase activity"/>
    <property type="evidence" value="ECO:0007669"/>
    <property type="project" value="UniProtKB-EC"/>
</dbReference>
<dbReference type="Pfam" id="PF08543">
    <property type="entry name" value="Phos_pyr_kin"/>
    <property type="match status" value="1"/>
</dbReference>
<gene>
    <name evidence="7" type="ORF">FD20_GL000446</name>
</gene>
<evidence type="ECO:0000313" key="8">
    <source>
        <dbReference type="Proteomes" id="UP000051155"/>
    </source>
</evidence>
<evidence type="ECO:0000256" key="2">
    <source>
        <dbReference type="ARBA" id="ARBA00022679"/>
    </source>
</evidence>
<sequence>MENFKKQGCLMVAQDISALGDLSMTVALPLLMMQGVSTVSLPTSILSTQSEGFGKPVSLSVSQWLPRTLQHWKNQQIKIKGALIGYIEDTQIGEKLVSFLVQNKLPFVLIDPVFADRGILYPALSDTQLKITQQLIEQADIITPNYTEAKFLVEANSKAGLGEQKVFTEFELLKKLEKMMQKEGKAVITGVEEAKKIGCIWLNEDGQMMKRMFPRLSGHFYGSGDVFAALLAGFLWCGKSFSSSVSEATSLTYQALKHTADTKREKRYGVDISTVMQKLAQKSAK</sequence>